<reference evidence="8" key="1">
    <citation type="submission" date="2017-05" db="EMBL/GenBank/DDBJ databases">
        <authorList>
            <person name="Varghese N."/>
            <person name="Submissions S."/>
        </authorList>
    </citation>
    <scope>NUCLEOTIDE SEQUENCE</scope>
    <source>
        <strain evidence="8">DSM 18763</strain>
    </source>
</reference>
<evidence type="ECO:0000313" key="9">
    <source>
        <dbReference type="Proteomes" id="UP001157947"/>
    </source>
</evidence>
<gene>
    <name evidence="7" type="primary">mltG</name>
    <name evidence="8" type="ORF">SAMN06264868_10934</name>
</gene>
<dbReference type="InterPro" id="IPR003770">
    <property type="entry name" value="MLTG-like"/>
</dbReference>
<dbReference type="GO" id="GO:0009252">
    <property type="term" value="P:peptidoglycan biosynthetic process"/>
    <property type="evidence" value="ECO:0007669"/>
    <property type="project" value="UniProtKB-UniRule"/>
</dbReference>
<organism evidence="8 9">
    <name type="scientific">Venenivibrio stagnispumantis</name>
    <dbReference type="NCBI Taxonomy" id="407998"/>
    <lineage>
        <taxon>Bacteria</taxon>
        <taxon>Pseudomonadati</taxon>
        <taxon>Aquificota</taxon>
        <taxon>Aquificia</taxon>
        <taxon>Aquificales</taxon>
        <taxon>Hydrogenothermaceae</taxon>
        <taxon>Venenivibrio</taxon>
    </lineage>
</organism>
<keyword evidence="2 7" id="KW-0812">Transmembrane</keyword>
<dbReference type="Proteomes" id="UP001157947">
    <property type="component" value="Unassembled WGS sequence"/>
</dbReference>
<comment type="subcellular location">
    <subcellularLocation>
        <location evidence="7">Cell membrane</location>
        <topology evidence="7">Single-pass membrane protein</topology>
    </subcellularLocation>
</comment>
<comment type="caution">
    <text evidence="8">The sequence shown here is derived from an EMBL/GenBank/DDBJ whole genome shotgun (WGS) entry which is preliminary data.</text>
</comment>
<sequence>MVKKIFLAFSLSFVVIFYLVYEVFFDKNDIKTPIEIEIKKGSSKIEIAKLLKDKNVINNWQIFLLYSLIKGDLKAGFYEFQGNLSINDVFNIIHLGKEKLIKVTIIPGDNLFIIAEKLEENNLIKKDEFLKYVFNKENLKKWNLEGASFEGYFPPETYGFKKNENIDEIINKFLEIFKKRYMPYKEKIENKGYSEFGIKKLSFYQAMIIASMIEKETAIEEEKPIIAGVILNRLKLNMPLQIDPTVIYALYIENKWDGNLTKKDLQIKSDFNTYIKNGVPPTPICSFSISSLEAVLNPRKTDYLYYVATKEKYHLFSNDYKTHLKNIQKIYRSK</sequence>
<dbReference type="GO" id="GO:0071555">
    <property type="term" value="P:cell wall organization"/>
    <property type="evidence" value="ECO:0007669"/>
    <property type="project" value="UniProtKB-KW"/>
</dbReference>
<evidence type="ECO:0000256" key="3">
    <source>
        <dbReference type="ARBA" id="ARBA00022989"/>
    </source>
</evidence>
<keyword evidence="6 7" id="KW-0961">Cell wall biogenesis/degradation</keyword>
<dbReference type="PANTHER" id="PTHR30518">
    <property type="entry name" value="ENDOLYTIC MUREIN TRANSGLYCOSYLASE"/>
    <property type="match status" value="1"/>
</dbReference>
<dbReference type="PANTHER" id="PTHR30518:SF2">
    <property type="entry name" value="ENDOLYTIC MUREIN TRANSGLYCOSYLASE"/>
    <property type="match status" value="1"/>
</dbReference>
<evidence type="ECO:0000256" key="2">
    <source>
        <dbReference type="ARBA" id="ARBA00022692"/>
    </source>
</evidence>
<comment type="catalytic activity">
    <reaction evidence="7">
        <text>a peptidoglycan chain = a peptidoglycan chain with N-acetyl-1,6-anhydromuramyl-[peptide] at the reducing end + a peptidoglycan chain with N-acetylglucosamine at the non-reducing end.</text>
        <dbReference type="EC" id="4.2.2.29"/>
    </reaction>
</comment>
<dbReference type="GO" id="GO:0008932">
    <property type="term" value="F:lytic endotransglycosylase activity"/>
    <property type="evidence" value="ECO:0007669"/>
    <property type="project" value="UniProtKB-UniRule"/>
</dbReference>
<keyword evidence="4 7" id="KW-0472">Membrane</keyword>
<dbReference type="EMBL" id="FXTX01000009">
    <property type="protein sequence ID" value="SMP12053.1"/>
    <property type="molecule type" value="Genomic_DNA"/>
</dbReference>
<evidence type="ECO:0000256" key="5">
    <source>
        <dbReference type="ARBA" id="ARBA00023239"/>
    </source>
</evidence>
<feature type="transmembrane region" description="Helical" evidence="7">
    <location>
        <begin position="6"/>
        <end position="25"/>
    </location>
</feature>
<evidence type="ECO:0000256" key="6">
    <source>
        <dbReference type="ARBA" id="ARBA00023316"/>
    </source>
</evidence>
<dbReference type="Gene3D" id="3.30.160.60">
    <property type="entry name" value="Classic Zinc Finger"/>
    <property type="match status" value="1"/>
</dbReference>
<name>A0AA45WLN9_9AQUI</name>
<dbReference type="NCBIfam" id="TIGR00247">
    <property type="entry name" value="endolytic transglycosylase MltG"/>
    <property type="match status" value="1"/>
</dbReference>
<evidence type="ECO:0000256" key="1">
    <source>
        <dbReference type="ARBA" id="ARBA00022475"/>
    </source>
</evidence>
<dbReference type="EC" id="4.2.2.29" evidence="7"/>
<keyword evidence="1 7" id="KW-1003">Cell membrane</keyword>
<evidence type="ECO:0000313" key="8">
    <source>
        <dbReference type="EMBL" id="SMP12053.1"/>
    </source>
</evidence>
<comment type="function">
    <text evidence="7">Functions as a peptidoglycan terminase that cleaves nascent peptidoglycan strands endolytically to terminate their elongation.</text>
</comment>
<comment type="similarity">
    <text evidence="7">Belongs to the transglycosylase MltG family.</text>
</comment>
<proteinExistence type="inferred from homology"/>
<keyword evidence="9" id="KW-1185">Reference proteome</keyword>
<keyword evidence="3 7" id="KW-1133">Transmembrane helix</keyword>
<dbReference type="CDD" id="cd08010">
    <property type="entry name" value="MltG_like"/>
    <property type="match status" value="1"/>
</dbReference>
<accession>A0AA45WLN9</accession>
<protein>
    <recommendedName>
        <fullName evidence="7">Endolytic murein transglycosylase</fullName>
        <ecNumber evidence="7">4.2.2.29</ecNumber>
    </recommendedName>
    <alternativeName>
        <fullName evidence="7">Peptidoglycan lytic transglycosylase</fullName>
    </alternativeName>
    <alternativeName>
        <fullName evidence="7">Peptidoglycan polymerization terminase</fullName>
    </alternativeName>
</protein>
<keyword evidence="5 7" id="KW-0456">Lyase</keyword>
<evidence type="ECO:0000256" key="4">
    <source>
        <dbReference type="ARBA" id="ARBA00023136"/>
    </source>
</evidence>
<dbReference type="GO" id="GO:0005886">
    <property type="term" value="C:plasma membrane"/>
    <property type="evidence" value="ECO:0007669"/>
    <property type="project" value="UniProtKB-SubCell"/>
</dbReference>
<dbReference type="Pfam" id="PF02618">
    <property type="entry name" value="YceG"/>
    <property type="match status" value="1"/>
</dbReference>
<dbReference type="RefSeq" id="WP_283571435.1">
    <property type="nucleotide sequence ID" value="NZ_FXTX01000009.1"/>
</dbReference>
<dbReference type="HAMAP" id="MF_02065">
    <property type="entry name" value="MltG"/>
    <property type="match status" value="1"/>
</dbReference>
<dbReference type="Gene3D" id="3.30.1490.480">
    <property type="entry name" value="Endolytic murein transglycosylase"/>
    <property type="match status" value="2"/>
</dbReference>
<feature type="site" description="Important for catalytic activity" evidence="7">
    <location>
        <position position="216"/>
    </location>
</feature>
<evidence type="ECO:0000256" key="7">
    <source>
        <dbReference type="HAMAP-Rule" id="MF_02065"/>
    </source>
</evidence>
<dbReference type="AlphaFoldDB" id="A0AA45WLN9"/>